<keyword evidence="1" id="KW-1133">Transmembrane helix</keyword>
<feature type="transmembrane region" description="Helical" evidence="1">
    <location>
        <begin position="105"/>
        <end position="127"/>
    </location>
</feature>
<dbReference type="AlphaFoldDB" id="X1BVH1"/>
<feature type="transmembrane region" description="Helical" evidence="1">
    <location>
        <begin position="12"/>
        <end position="37"/>
    </location>
</feature>
<feature type="transmembrane region" description="Helical" evidence="1">
    <location>
        <begin position="49"/>
        <end position="70"/>
    </location>
</feature>
<organism evidence="2">
    <name type="scientific">marine sediment metagenome</name>
    <dbReference type="NCBI Taxonomy" id="412755"/>
    <lineage>
        <taxon>unclassified sequences</taxon>
        <taxon>metagenomes</taxon>
        <taxon>ecological metagenomes</taxon>
    </lineage>
</organism>
<proteinExistence type="predicted"/>
<evidence type="ECO:0000256" key="1">
    <source>
        <dbReference type="SAM" id="Phobius"/>
    </source>
</evidence>
<name>X1BVH1_9ZZZZ</name>
<evidence type="ECO:0000313" key="2">
    <source>
        <dbReference type="EMBL" id="GAG99025.1"/>
    </source>
</evidence>
<feature type="non-terminal residue" evidence="2">
    <location>
        <position position="1"/>
    </location>
</feature>
<keyword evidence="1" id="KW-0472">Membrane</keyword>
<comment type="caution">
    <text evidence="2">The sequence shown here is derived from an EMBL/GenBank/DDBJ whole genome shotgun (WGS) entry which is preliminary data.</text>
</comment>
<reference evidence="2" key="1">
    <citation type="journal article" date="2014" name="Front. Microbiol.">
        <title>High frequency of phylogenetically diverse reductive dehalogenase-homologous genes in deep subseafloor sedimentary metagenomes.</title>
        <authorList>
            <person name="Kawai M."/>
            <person name="Futagami T."/>
            <person name="Toyoda A."/>
            <person name="Takaki Y."/>
            <person name="Nishi S."/>
            <person name="Hori S."/>
            <person name="Arai W."/>
            <person name="Tsubouchi T."/>
            <person name="Morono Y."/>
            <person name="Uchiyama I."/>
            <person name="Ito T."/>
            <person name="Fujiyama A."/>
            <person name="Inagaki F."/>
            <person name="Takami H."/>
        </authorList>
    </citation>
    <scope>NUCLEOTIDE SEQUENCE</scope>
    <source>
        <strain evidence="2">Expedition CK06-06</strain>
    </source>
</reference>
<gene>
    <name evidence="2" type="ORF">S01H4_37283</name>
</gene>
<dbReference type="EMBL" id="BART01020014">
    <property type="protein sequence ID" value="GAG99025.1"/>
    <property type="molecule type" value="Genomic_DNA"/>
</dbReference>
<protein>
    <submittedName>
        <fullName evidence="2">Uncharacterized protein</fullName>
    </submittedName>
</protein>
<sequence>NMKHRNKYLRWAVELTHGVFPMLLVVYLALLLVEAVFKGSASSYLNLNYLLIAIIVVGIIAIVTSSREAAKTKEGRLTKKGIFIIIGAGVLGAVIVWYKTKEIGWLSYVISVVSGVLIVLLSMLVWGGAEEEADEGKNSQGS</sequence>
<keyword evidence="1" id="KW-0812">Transmembrane</keyword>
<feature type="transmembrane region" description="Helical" evidence="1">
    <location>
        <begin position="82"/>
        <end position="99"/>
    </location>
</feature>
<accession>X1BVH1</accession>